<feature type="transmembrane region" description="Helical" evidence="6">
    <location>
        <begin position="222"/>
        <end position="242"/>
    </location>
</feature>
<dbReference type="PANTHER" id="PTHR30028:SF0">
    <property type="entry name" value="PROTEIN ALUMINUM SENSITIVE 3"/>
    <property type="match status" value="1"/>
</dbReference>
<evidence type="ECO:0000256" key="5">
    <source>
        <dbReference type="ARBA" id="ARBA00023136"/>
    </source>
</evidence>
<dbReference type="PANTHER" id="PTHR30028">
    <property type="entry name" value="UPF0014 INNER MEMBRANE PROTEIN YBBM-RELATED"/>
    <property type="match status" value="1"/>
</dbReference>
<feature type="transmembrane region" description="Helical" evidence="6">
    <location>
        <begin position="182"/>
        <end position="202"/>
    </location>
</feature>
<comment type="caution">
    <text evidence="7">The sequence shown here is derived from an EMBL/GenBank/DDBJ whole genome shotgun (WGS) entry which is preliminary data.</text>
</comment>
<accession>A0ABU8YM83</accession>
<keyword evidence="8" id="KW-1185">Reference proteome</keyword>
<evidence type="ECO:0000256" key="4">
    <source>
        <dbReference type="ARBA" id="ARBA00022989"/>
    </source>
</evidence>
<gene>
    <name evidence="7" type="primary">fetB</name>
    <name evidence="7" type="ORF">WMG39_11020</name>
</gene>
<feature type="transmembrane region" description="Helical" evidence="6">
    <location>
        <begin position="36"/>
        <end position="57"/>
    </location>
</feature>
<dbReference type="Pfam" id="PF03649">
    <property type="entry name" value="UPF0014"/>
    <property type="match status" value="1"/>
</dbReference>
<keyword evidence="4 6" id="KW-1133">Transmembrane helix</keyword>
<dbReference type="Proteomes" id="UP001384579">
    <property type="component" value="Unassembled WGS sequence"/>
</dbReference>
<keyword evidence="3 6" id="KW-0812">Transmembrane</keyword>
<name>A0ABU8YM83_9CYAN</name>
<feature type="transmembrane region" description="Helical" evidence="6">
    <location>
        <begin position="128"/>
        <end position="147"/>
    </location>
</feature>
<sequence length="259" mass="27703">MLILLDFTDLGWALGMVAIAIGLSAWQELGMSGSIAIAAGRTLIQLILVGYVLAVVFDPNAKNPWLVLAVLAIMVTTASVVATNRISKKIKNLLPLVSGSILIGTALTLAYTNLLILQPEPWYEPQYLIPLAGMILGNAMNSGAIAGERLVSTINGSQLEIETHLSLGATPQQAVKQYRKDAIKAGLIPTLNTMTVVGIVTLPGMMTGQMLSGVAPLDAASYQILIMFVLALATLIATLILTEGLYRRFFNQDSQLIKW</sequence>
<evidence type="ECO:0000313" key="8">
    <source>
        <dbReference type="Proteomes" id="UP001384579"/>
    </source>
</evidence>
<proteinExistence type="inferred from homology"/>
<evidence type="ECO:0000256" key="2">
    <source>
        <dbReference type="ARBA" id="ARBA00005268"/>
    </source>
</evidence>
<dbReference type="EMBL" id="JBBLXS010000116">
    <property type="protein sequence ID" value="MEK0185391.1"/>
    <property type="molecule type" value="Genomic_DNA"/>
</dbReference>
<dbReference type="InterPro" id="IPR005226">
    <property type="entry name" value="UPF0014_fam"/>
</dbReference>
<feature type="transmembrane region" description="Helical" evidence="6">
    <location>
        <begin position="63"/>
        <end position="81"/>
    </location>
</feature>
<keyword evidence="5 6" id="KW-0472">Membrane</keyword>
<reference evidence="7 8" key="1">
    <citation type="journal article" date="2020" name="Harmful Algae">
        <title>Molecular and morphological characterization of a novel dihydroanatoxin-a producing Microcoleus species (cyanobacteria) from the Russian River, California, USA.</title>
        <authorList>
            <person name="Conklin K.Y."/>
            <person name="Stancheva R."/>
            <person name="Otten T.G."/>
            <person name="Fadness R."/>
            <person name="Boyer G.L."/>
            <person name="Read B."/>
            <person name="Zhang X."/>
            <person name="Sheath R.G."/>
        </authorList>
    </citation>
    <scope>NUCLEOTIDE SEQUENCE [LARGE SCALE GENOMIC DNA]</scope>
    <source>
        <strain evidence="7 8">PTRS2</strain>
    </source>
</reference>
<evidence type="ECO:0000256" key="1">
    <source>
        <dbReference type="ARBA" id="ARBA00004141"/>
    </source>
</evidence>
<evidence type="ECO:0000313" key="7">
    <source>
        <dbReference type="EMBL" id="MEK0185391.1"/>
    </source>
</evidence>
<protein>
    <submittedName>
        <fullName evidence="7">Iron export ABC transporter permease subunit FetB</fullName>
    </submittedName>
</protein>
<evidence type="ECO:0000256" key="6">
    <source>
        <dbReference type="SAM" id="Phobius"/>
    </source>
</evidence>
<comment type="subcellular location">
    <subcellularLocation>
        <location evidence="1">Membrane</location>
        <topology evidence="1">Multi-pass membrane protein</topology>
    </subcellularLocation>
</comment>
<organism evidence="7 8">
    <name type="scientific">Microcoleus anatoxicus PTRS2</name>
    <dbReference type="NCBI Taxonomy" id="2705321"/>
    <lineage>
        <taxon>Bacteria</taxon>
        <taxon>Bacillati</taxon>
        <taxon>Cyanobacteriota</taxon>
        <taxon>Cyanophyceae</taxon>
        <taxon>Oscillatoriophycideae</taxon>
        <taxon>Oscillatoriales</taxon>
        <taxon>Microcoleaceae</taxon>
        <taxon>Microcoleus</taxon>
        <taxon>Microcoleus anatoxicus</taxon>
    </lineage>
</organism>
<comment type="similarity">
    <text evidence="2">Belongs to the UPF0014 family.</text>
</comment>
<evidence type="ECO:0000256" key="3">
    <source>
        <dbReference type="ARBA" id="ARBA00022692"/>
    </source>
</evidence>
<dbReference type="RefSeq" id="WP_340517872.1">
    <property type="nucleotide sequence ID" value="NZ_JBBLXS010000116.1"/>
</dbReference>
<feature type="transmembrane region" description="Helical" evidence="6">
    <location>
        <begin position="93"/>
        <end position="116"/>
    </location>
</feature>
<feature type="transmembrane region" description="Helical" evidence="6">
    <location>
        <begin position="12"/>
        <end position="29"/>
    </location>
</feature>